<evidence type="ECO:0000313" key="2">
    <source>
        <dbReference type="Proteomes" id="UP001165378"/>
    </source>
</evidence>
<dbReference type="Proteomes" id="UP001165378">
    <property type="component" value="Unassembled WGS sequence"/>
</dbReference>
<evidence type="ECO:0000313" key="1">
    <source>
        <dbReference type="EMBL" id="MCF2528859.1"/>
    </source>
</evidence>
<keyword evidence="2" id="KW-1185">Reference proteome</keyword>
<dbReference type="RefSeq" id="WP_235053023.1">
    <property type="nucleotide sequence ID" value="NZ_JAKFHA010000008.1"/>
</dbReference>
<dbReference type="AlphaFoldDB" id="A0AA41PZM9"/>
<organism evidence="1 2">
    <name type="scientific">Yinghuangia soli</name>
    <dbReference type="NCBI Taxonomy" id="2908204"/>
    <lineage>
        <taxon>Bacteria</taxon>
        <taxon>Bacillati</taxon>
        <taxon>Actinomycetota</taxon>
        <taxon>Actinomycetes</taxon>
        <taxon>Kitasatosporales</taxon>
        <taxon>Streptomycetaceae</taxon>
        <taxon>Yinghuangia</taxon>
    </lineage>
</organism>
<sequence length="562" mass="61703">MSVEVDGIDLVPGPSRHTVDAALVSSTVVSAEARKGQTAGQRLDWGRRVAVYEADLASGYRRLPLGSVPGRPRPRHPVTVDGRTVDVVYDATLDQQVLRLYTGHGWAGVQALQAGLDAAAEEFPSRVLHPWDVVREFAEYAVAGLWARVRAALVEIDLRATEDLVVQLNLSANLVNAAWTALGVEPSNRDEHGQRRHPSPGAWWQPTPAFYRLTKPEPLRRLMESMPDAVALRRRLGEIKLRREHNADALAWGGEEFSAVNSPGDATTALRITELDAEAVQVSAELEELLKRIHAVTPLAAMAVATVQEPVTEWKVQQAVGAHIAVFRSEPERIVGDLPRHGGWVAKALPDWAPDRPAPAEYAARSPEVRVLDVALTQKGGSARCLSMLAEPVLDRLVTTGTVPKDSFTYVVWSHYRRQLMRRLAAEQRTRELAEELLSLLAKAAAVLSFVVLKVPSGSWLTALAGYLNVGLLAFQCFAVLDQLDRIDARLTMAVAAVDRRSASEIAHIGELLSMRTDFREQLTASVVLEIALITAAGAWPPFRELMHVRGFYSDLETLLEP</sequence>
<protein>
    <submittedName>
        <fullName evidence="1">Uncharacterized protein</fullName>
    </submittedName>
</protein>
<name>A0AA41PZM9_9ACTN</name>
<dbReference type="EMBL" id="JAKFHA010000008">
    <property type="protein sequence ID" value="MCF2528859.1"/>
    <property type="molecule type" value="Genomic_DNA"/>
</dbReference>
<proteinExistence type="predicted"/>
<accession>A0AA41PZM9</accession>
<reference evidence="1" key="1">
    <citation type="submission" date="2022-01" db="EMBL/GenBank/DDBJ databases">
        <title>Genome-Based Taxonomic Classification of the Phylum Actinobacteria.</title>
        <authorList>
            <person name="Gao Y."/>
        </authorList>
    </citation>
    <scope>NUCLEOTIDE SEQUENCE</scope>
    <source>
        <strain evidence="1">KLBMP 8922</strain>
    </source>
</reference>
<gene>
    <name evidence="1" type="ORF">LZ495_16770</name>
</gene>
<comment type="caution">
    <text evidence="1">The sequence shown here is derived from an EMBL/GenBank/DDBJ whole genome shotgun (WGS) entry which is preliminary data.</text>
</comment>